<feature type="transmembrane region" description="Helical" evidence="5">
    <location>
        <begin position="225"/>
        <end position="244"/>
    </location>
</feature>
<comment type="subcellular location">
    <subcellularLocation>
        <location evidence="1">Membrane</location>
        <topology evidence="1">Multi-pass membrane protein</topology>
    </subcellularLocation>
</comment>
<dbReference type="InterPro" id="IPR000620">
    <property type="entry name" value="EamA_dom"/>
</dbReference>
<organism evidence="7 8">
    <name type="scientific">Pararhodobacter zhoushanensis</name>
    <dbReference type="NCBI Taxonomy" id="2479545"/>
    <lineage>
        <taxon>Bacteria</taxon>
        <taxon>Pseudomonadati</taxon>
        <taxon>Pseudomonadota</taxon>
        <taxon>Alphaproteobacteria</taxon>
        <taxon>Rhodobacterales</taxon>
        <taxon>Paracoccaceae</taxon>
        <taxon>Pararhodobacter</taxon>
    </lineage>
</organism>
<keyword evidence="8" id="KW-1185">Reference proteome</keyword>
<dbReference type="PANTHER" id="PTHR32322">
    <property type="entry name" value="INNER MEMBRANE TRANSPORTER"/>
    <property type="match status" value="1"/>
</dbReference>
<feature type="domain" description="EamA" evidence="6">
    <location>
        <begin position="140"/>
        <end position="267"/>
    </location>
</feature>
<dbReference type="Pfam" id="PF00892">
    <property type="entry name" value="EamA"/>
    <property type="match status" value="1"/>
</dbReference>
<evidence type="ECO:0000313" key="8">
    <source>
        <dbReference type="Proteomes" id="UP001208938"/>
    </source>
</evidence>
<dbReference type="RefSeq" id="WP_264505667.1">
    <property type="nucleotide sequence ID" value="NZ_JAPDFL010000001.1"/>
</dbReference>
<feature type="transmembrane region" description="Helical" evidence="5">
    <location>
        <begin position="58"/>
        <end position="77"/>
    </location>
</feature>
<proteinExistence type="predicted"/>
<sequence>MRLLALSALVMVAFAANSLLNRAAVGGGLIEALPFALIRVTAGALVLAALARAWPGRANLLPALWLTLYLVGFSLAYRALDSGIGALILFAGVQVTMLAGAVMGGEQPPARRFWGAGLALAGLAGLLLPGADAVPALPPALLMGAAALGWGLYSLAGRRAADPLQATAANFLLATPMVALACLPAGLGDIAPMGWVLAIVSGAVTSGLGYALWYAVLPQLGAARAAAAQLTVPVIALAAGAMLMGERLSSGAVLACAVVLAGVALATLPRRR</sequence>
<keyword evidence="4 5" id="KW-0472">Membrane</keyword>
<feature type="transmembrane region" description="Helical" evidence="5">
    <location>
        <begin position="193"/>
        <end position="213"/>
    </location>
</feature>
<dbReference type="PANTHER" id="PTHR32322:SF9">
    <property type="entry name" value="AMINO-ACID METABOLITE EFFLUX PUMP-RELATED"/>
    <property type="match status" value="1"/>
</dbReference>
<name>A0ABT3GYS4_9RHOB</name>
<evidence type="ECO:0000256" key="5">
    <source>
        <dbReference type="SAM" id="Phobius"/>
    </source>
</evidence>
<dbReference type="SUPFAM" id="SSF103481">
    <property type="entry name" value="Multidrug resistance efflux transporter EmrE"/>
    <property type="match status" value="2"/>
</dbReference>
<keyword evidence="3 5" id="KW-1133">Transmembrane helix</keyword>
<comment type="caution">
    <text evidence="7">The sequence shown here is derived from an EMBL/GenBank/DDBJ whole genome shotgun (WGS) entry which is preliminary data.</text>
</comment>
<dbReference type="InterPro" id="IPR037185">
    <property type="entry name" value="EmrE-like"/>
</dbReference>
<dbReference type="EMBL" id="JAPDFL010000001">
    <property type="protein sequence ID" value="MCW1932686.1"/>
    <property type="molecule type" value="Genomic_DNA"/>
</dbReference>
<evidence type="ECO:0000259" key="6">
    <source>
        <dbReference type="Pfam" id="PF00892"/>
    </source>
</evidence>
<accession>A0ABT3GYS4</accession>
<evidence type="ECO:0000256" key="1">
    <source>
        <dbReference type="ARBA" id="ARBA00004141"/>
    </source>
</evidence>
<evidence type="ECO:0000256" key="4">
    <source>
        <dbReference type="ARBA" id="ARBA00023136"/>
    </source>
</evidence>
<feature type="transmembrane region" description="Helical" evidence="5">
    <location>
        <begin position="32"/>
        <end position="51"/>
    </location>
</feature>
<evidence type="ECO:0000256" key="3">
    <source>
        <dbReference type="ARBA" id="ARBA00022989"/>
    </source>
</evidence>
<evidence type="ECO:0000256" key="2">
    <source>
        <dbReference type="ARBA" id="ARBA00022692"/>
    </source>
</evidence>
<feature type="transmembrane region" description="Helical" evidence="5">
    <location>
        <begin position="83"/>
        <end position="101"/>
    </location>
</feature>
<reference evidence="7 8" key="1">
    <citation type="submission" date="2022-10" db="EMBL/GenBank/DDBJ databases">
        <title>Pararhodobacter sp. nov., isolated from marine algae.</title>
        <authorList>
            <person name="Choi B.J."/>
            <person name="Kim J.M."/>
            <person name="Lee J.K."/>
            <person name="Choi D.G."/>
            <person name="Jeon C.O."/>
        </authorList>
    </citation>
    <scope>NUCLEOTIDE SEQUENCE [LARGE SCALE GENOMIC DNA]</scope>
    <source>
        <strain evidence="7 8">ZQ420</strain>
    </source>
</reference>
<feature type="transmembrane region" description="Helical" evidence="5">
    <location>
        <begin position="113"/>
        <end position="131"/>
    </location>
</feature>
<gene>
    <name evidence="7" type="ORF">OKW52_10560</name>
</gene>
<protein>
    <submittedName>
        <fullName evidence="7">DMT family transporter</fullName>
    </submittedName>
</protein>
<dbReference type="Proteomes" id="UP001208938">
    <property type="component" value="Unassembled WGS sequence"/>
</dbReference>
<feature type="transmembrane region" description="Helical" evidence="5">
    <location>
        <begin position="250"/>
        <end position="268"/>
    </location>
</feature>
<feature type="transmembrane region" description="Helical" evidence="5">
    <location>
        <begin position="168"/>
        <end position="187"/>
    </location>
</feature>
<evidence type="ECO:0000313" key="7">
    <source>
        <dbReference type="EMBL" id="MCW1932686.1"/>
    </source>
</evidence>
<dbReference type="InterPro" id="IPR050638">
    <property type="entry name" value="AA-Vitamin_Transporters"/>
</dbReference>
<keyword evidence="2 5" id="KW-0812">Transmembrane</keyword>
<feature type="transmembrane region" description="Helical" evidence="5">
    <location>
        <begin position="137"/>
        <end position="156"/>
    </location>
</feature>